<dbReference type="CDD" id="cd23509">
    <property type="entry name" value="Gnk2-like"/>
    <property type="match status" value="2"/>
</dbReference>
<dbReference type="Pfam" id="PF01657">
    <property type="entry name" value="Stress-antifung"/>
    <property type="match status" value="2"/>
</dbReference>
<feature type="domain" description="Gnk2-homologous" evidence="3">
    <location>
        <begin position="187"/>
        <end position="290"/>
    </location>
</feature>
<proteinExistence type="predicted"/>
<sequence>DLLSGELLFEGFSRTYCPVATVSLSCYRRAAGRICLPLGTNVLCRLPDVWPAYRKGASNQFSPAQKPFVWRKCFGCSSNYLQRNHLSGRKDQLGTPISYSLFVILTSGSKRSLSNSTEGRFGTTKSSMLRKGIGGAARAPCLDHAGRYPRGLDTMASWILVQLISLPWSLTVVIISLSATADEQGQTLIDSYCRSGAAYDNLKQCQSNAQTLAQKLRDGAMKNGGFQQASNGGPPNEVFGLVMCFVNFNLSMCESCLSGAPNFVNYECPYTWVSGALYDACVLKYSNESSLSVSDESTRSDVLDEGGGFYAHDMDRMNTTRGKLINRLSLEAAGSSLRFAYGNETYTDTDLQSDSQAMYGLVQCSRDLAPSECTKCVDDLHRLMVLQLNSTAGNVKGFNCYVRYSIDPMKITTPATGSVFLPCLNLLLSPFPYTRPQTQITGTKVKFNDYFAIQLFFR</sequence>
<dbReference type="PANTHER" id="PTHR32099">
    <property type="entry name" value="CYSTEINE-RICH REPEAT SECRETORY PROTEIN"/>
    <property type="match status" value="1"/>
</dbReference>
<evidence type="ECO:0000313" key="4">
    <source>
        <dbReference type="EnsemblPlants" id="AET5Gv20063900.41"/>
    </source>
</evidence>
<dbReference type="AlphaFoldDB" id="A0A453JIX3"/>
<reference evidence="5" key="1">
    <citation type="journal article" date="2014" name="Science">
        <title>Ancient hybridizations among the ancestral genomes of bread wheat.</title>
        <authorList>
            <consortium name="International Wheat Genome Sequencing Consortium,"/>
            <person name="Marcussen T."/>
            <person name="Sandve S.R."/>
            <person name="Heier L."/>
            <person name="Spannagl M."/>
            <person name="Pfeifer M."/>
            <person name="Jakobsen K.S."/>
            <person name="Wulff B.B."/>
            <person name="Steuernagel B."/>
            <person name="Mayer K.F."/>
            <person name="Olsen O.A."/>
        </authorList>
    </citation>
    <scope>NUCLEOTIDE SEQUENCE [LARGE SCALE GENOMIC DNA]</scope>
    <source>
        <strain evidence="5">cv. AL8/78</strain>
    </source>
</reference>
<keyword evidence="5" id="KW-1185">Reference proteome</keyword>
<reference evidence="5" key="2">
    <citation type="journal article" date="2017" name="Nat. Plants">
        <title>The Aegilops tauschii genome reveals multiple impacts of transposons.</title>
        <authorList>
            <person name="Zhao G."/>
            <person name="Zou C."/>
            <person name="Li K."/>
            <person name="Wang K."/>
            <person name="Li T."/>
            <person name="Gao L."/>
            <person name="Zhang X."/>
            <person name="Wang H."/>
            <person name="Yang Z."/>
            <person name="Liu X."/>
            <person name="Jiang W."/>
            <person name="Mao L."/>
            <person name="Kong X."/>
            <person name="Jiao Y."/>
            <person name="Jia J."/>
        </authorList>
    </citation>
    <scope>NUCLEOTIDE SEQUENCE [LARGE SCALE GENOMIC DNA]</scope>
    <source>
        <strain evidence="5">cv. AL8/78</strain>
    </source>
</reference>
<dbReference type="Gene3D" id="3.30.430.20">
    <property type="entry name" value="Gnk2 domain, C-X8-C-X2-C motif"/>
    <property type="match status" value="2"/>
</dbReference>
<dbReference type="EnsemblPlants" id="AET5Gv20063900.41">
    <property type="protein sequence ID" value="AET5Gv20063900.41"/>
    <property type="gene ID" value="AET5Gv20063900"/>
</dbReference>
<reference evidence="4" key="4">
    <citation type="submission" date="2019-03" db="UniProtKB">
        <authorList>
            <consortium name="EnsemblPlants"/>
        </authorList>
    </citation>
    <scope>IDENTIFICATION</scope>
</reference>
<feature type="domain" description="Gnk2-homologous" evidence="3">
    <location>
        <begin position="298"/>
        <end position="409"/>
    </location>
</feature>
<reference evidence="4" key="3">
    <citation type="journal article" date="2017" name="Nature">
        <title>Genome sequence of the progenitor of the wheat D genome Aegilops tauschii.</title>
        <authorList>
            <person name="Luo M.C."/>
            <person name="Gu Y.Q."/>
            <person name="Puiu D."/>
            <person name="Wang H."/>
            <person name="Twardziok S.O."/>
            <person name="Deal K.R."/>
            <person name="Huo N."/>
            <person name="Zhu T."/>
            <person name="Wang L."/>
            <person name="Wang Y."/>
            <person name="McGuire P.E."/>
            <person name="Liu S."/>
            <person name="Long H."/>
            <person name="Ramasamy R.K."/>
            <person name="Rodriguez J.C."/>
            <person name="Van S.L."/>
            <person name="Yuan L."/>
            <person name="Wang Z."/>
            <person name="Xia Z."/>
            <person name="Xiao L."/>
            <person name="Anderson O.D."/>
            <person name="Ouyang S."/>
            <person name="Liang Y."/>
            <person name="Zimin A.V."/>
            <person name="Pertea G."/>
            <person name="Qi P."/>
            <person name="Bennetzen J.L."/>
            <person name="Dai X."/>
            <person name="Dawson M.W."/>
            <person name="Muller H.G."/>
            <person name="Kugler K."/>
            <person name="Rivarola-Duarte L."/>
            <person name="Spannagl M."/>
            <person name="Mayer K.F.X."/>
            <person name="Lu F.H."/>
            <person name="Bevan M.W."/>
            <person name="Leroy P."/>
            <person name="Li P."/>
            <person name="You F.M."/>
            <person name="Sun Q."/>
            <person name="Liu Z."/>
            <person name="Lyons E."/>
            <person name="Wicker T."/>
            <person name="Salzberg S.L."/>
            <person name="Devos K.M."/>
            <person name="Dvorak J."/>
        </authorList>
    </citation>
    <scope>NUCLEOTIDE SEQUENCE [LARGE SCALE GENOMIC DNA]</scope>
    <source>
        <strain evidence="4">cv. AL8/78</strain>
    </source>
</reference>
<reference evidence="4" key="5">
    <citation type="journal article" date="2021" name="G3 (Bethesda)">
        <title>Aegilops tauschii genome assembly Aet v5.0 features greater sequence contiguity and improved annotation.</title>
        <authorList>
            <person name="Wang L."/>
            <person name="Zhu T."/>
            <person name="Rodriguez J.C."/>
            <person name="Deal K.R."/>
            <person name="Dubcovsky J."/>
            <person name="McGuire P.E."/>
            <person name="Lux T."/>
            <person name="Spannagl M."/>
            <person name="Mayer K.F.X."/>
            <person name="Baldrich P."/>
            <person name="Meyers B.C."/>
            <person name="Huo N."/>
            <person name="Gu Y.Q."/>
            <person name="Zhou H."/>
            <person name="Devos K.M."/>
            <person name="Bennetzen J.L."/>
            <person name="Unver T."/>
            <person name="Budak H."/>
            <person name="Gulick P.J."/>
            <person name="Galiba G."/>
            <person name="Kalapos B."/>
            <person name="Nelson D.R."/>
            <person name="Li P."/>
            <person name="You F.M."/>
            <person name="Luo M.C."/>
            <person name="Dvorak J."/>
        </authorList>
    </citation>
    <scope>NUCLEOTIDE SEQUENCE [LARGE SCALE GENOMIC DNA]</scope>
    <source>
        <strain evidence="4">cv. AL8/78</strain>
    </source>
</reference>
<evidence type="ECO:0000256" key="2">
    <source>
        <dbReference type="ARBA" id="ARBA00022737"/>
    </source>
</evidence>
<dbReference type="Gramene" id="AET5Gv20063900.41">
    <property type="protein sequence ID" value="AET5Gv20063900.41"/>
    <property type="gene ID" value="AET5Gv20063900"/>
</dbReference>
<evidence type="ECO:0000313" key="5">
    <source>
        <dbReference type="Proteomes" id="UP000015105"/>
    </source>
</evidence>
<keyword evidence="2" id="KW-0677">Repeat</keyword>
<dbReference type="PANTHER" id="PTHR32099:SF102">
    <property type="entry name" value="OS12G0608700 PROTEIN"/>
    <property type="match status" value="1"/>
</dbReference>
<dbReference type="InterPro" id="IPR038408">
    <property type="entry name" value="GNK2_sf"/>
</dbReference>
<dbReference type="Proteomes" id="UP000015105">
    <property type="component" value="Chromosome 5D"/>
</dbReference>
<dbReference type="InterPro" id="IPR002902">
    <property type="entry name" value="GNK2"/>
</dbReference>
<evidence type="ECO:0000256" key="1">
    <source>
        <dbReference type="ARBA" id="ARBA00022729"/>
    </source>
</evidence>
<dbReference type="PROSITE" id="PS51473">
    <property type="entry name" value="GNK2"/>
    <property type="match status" value="2"/>
</dbReference>
<keyword evidence="1" id="KW-0732">Signal</keyword>
<evidence type="ECO:0000259" key="3">
    <source>
        <dbReference type="PROSITE" id="PS51473"/>
    </source>
</evidence>
<name>A0A453JIX3_AEGTS</name>
<protein>
    <recommendedName>
        <fullName evidence="3">Gnk2-homologous domain-containing protein</fullName>
    </recommendedName>
</protein>
<accession>A0A453JIX3</accession>
<organism evidence="4 5">
    <name type="scientific">Aegilops tauschii subsp. strangulata</name>
    <name type="common">Goatgrass</name>
    <dbReference type="NCBI Taxonomy" id="200361"/>
    <lineage>
        <taxon>Eukaryota</taxon>
        <taxon>Viridiplantae</taxon>
        <taxon>Streptophyta</taxon>
        <taxon>Embryophyta</taxon>
        <taxon>Tracheophyta</taxon>
        <taxon>Spermatophyta</taxon>
        <taxon>Magnoliopsida</taxon>
        <taxon>Liliopsida</taxon>
        <taxon>Poales</taxon>
        <taxon>Poaceae</taxon>
        <taxon>BOP clade</taxon>
        <taxon>Pooideae</taxon>
        <taxon>Triticodae</taxon>
        <taxon>Triticeae</taxon>
        <taxon>Triticinae</taxon>
        <taxon>Aegilops</taxon>
    </lineage>
</organism>